<gene>
    <name evidence="9" type="ORF">SPI_07025</name>
</gene>
<feature type="transmembrane region" description="Helical" evidence="7">
    <location>
        <begin position="379"/>
        <end position="400"/>
    </location>
</feature>
<dbReference type="Gene3D" id="1.20.1250.20">
    <property type="entry name" value="MFS general substrate transporter like domains"/>
    <property type="match status" value="2"/>
</dbReference>
<organism evidence="9 10">
    <name type="scientific">Niveomyces insectorum RCEF 264</name>
    <dbReference type="NCBI Taxonomy" id="1081102"/>
    <lineage>
        <taxon>Eukaryota</taxon>
        <taxon>Fungi</taxon>
        <taxon>Dikarya</taxon>
        <taxon>Ascomycota</taxon>
        <taxon>Pezizomycotina</taxon>
        <taxon>Sordariomycetes</taxon>
        <taxon>Hypocreomycetidae</taxon>
        <taxon>Hypocreales</taxon>
        <taxon>Cordycipitaceae</taxon>
        <taxon>Niveomyces</taxon>
    </lineage>
</organism>
<dbReference type="PANTHER" id="PTHR23506">
    <property type="entry name" value="GH10249P"/>
    <property type="match status" value="1"/>
</dbReference>
<feature type="compositionally biased region" description="Basic and acidic residues" evidence="6">
    <location>
        <begin position="547"/>
        <end position="559"/>
    </location>
</feature>
<feature type="transmembrane region" description="Helical" evidence="7">
    <location>
        <begin position="206"/>
        <end position="225"/>
    </location>
</feature>
<evidence type="ECO:0000256" key="4">
    <source>
        <dbReference type="ARBA" id="ARBA00022989"/>
    </source>
</evidence>
<keyword evidence="3 7" id="KW-0812">Transmembrane</keyword>
<dbReference type="PANTHER" id="PTHR23506:SF23">
    <property type="entry name" value="GH10249P"/>
    <property type="match status" value="1"/>
</dbReference>
<dbReference type="AlphaFoldDB" id="A0A167Q7B5"/>
<protein>
    <submittedName>
        <fullName evidence="9">Major facilitator superfamily transporter amine</fullName>
    </submittedName>
</protein>
<dbReference type="InterPro" id="IPR020846">
    <property type="entry name" value="MFS_dom"/>
</dbReference>
<feature type="transmembrane region" description="Helical" evidence="7">
    <location>
        <begin position="178"/>
        <end position="200"/>
    </location>
</feature>
<dbReference type="InterPro" id="IPR036259">
    <property type="entry name" value="MFS_trans_sf"/>
</dbReference>
<dbReference type="Pfam" id="PF07690">
    <property type="entry name" value="MFS_1"/>
    <property type="match status" value="1"/>
</dbReference>
<evidence type="ECO:0000256" key="2">
    <source>
        <dbReference type="ARBA" id="ARBA00022448"/>
    </source>
</evidence>
<evidence type="ECO:0000256" key="7">
    <source>
        <dbReference type="SAM" id="Phobius"/>
    </source>
</evidence>
<comment type="subcellular location">
    <subcellularLocation>
        <location evidence="1">Membrane</location>
        <topology evidence="1">Multi-pass membrane protein</topology>
    </subcellularLocation>
</comment>
<evidence type="ECO:0000313" key="9">
    <source>
        <dbReference type="EMBL" id="OAA57366.1"/>
    </source>
</evidence>
<feature type="transmembrane region" description="Helical" evidence="7">
    <location>
        <begin position="484"/>
        <end position="508"/>
    </location>
</feature>
<keyword evidence="10" id="KW-1185">Reference proteome</keyword>
<feature type="transmembrane region" description="Helical" evidence="7">
    <location>
        <begin position="148"/>
        <end position="166"/>
    </location>
</feature>
<dbReference type="InterPro" id="IPR050930">
    <property type="entry name" value="MFS_Vesicular_Transporter"/>
</dbReference>
<keyword evidence="5 7" id="KW-0472">Membrane</keyword>
<keyword evidence="2" id="KW-0813">Transport</keyword>
<feature type="transmembrane region" description="Helical" evidence="7">
    <location>
        <begin position="89"/>
        <end position="109"/>
    </location>
</feature>
<dbReference type="Proteomes" id="UP000076874">
    <property type="component" value="Unassembled WGS sequence"/>
</dbReference>
<sequence length="623" mass="64869">MSFRRSVRWLLRRSAAPEAHGSTRSGLPPPRSPPPVCLRFRSSTTFIVAAVAIAIFTDIFLYGLVVPVMPFALTARAGVAPDRVQNWNAILLACYSLALFLGSPVAGLYADRTASRRLPLLLGLVALAGATVLLCVGRTIGVFVAGRLLQGASAAVVWSVGLALLADTMGQRLRLAMGYVVIAMSMAQLFAPLVGGAVYANVGYNAVYYVAFGLLALDVVLRLLLVEKKVARRWRKNNSGSGSGSGADEEDAAGASAQPALLQPQGPVTQDAPAQAADADGDVGTDAHVARNTSPVSAVEAPADATDGQADGPPPPPESSPPGLRRRVRAHPAWLVLRSRRLMAALFGCVVQACILSGFDTVLPLFVQDTFAWTSTAAGLLFFALFVPPGLLSPLVGLLADRCGAKWPALVGFVATVPLLVCLRFVRANTTADKVLLGALLALLGVTLTLANVPLMAEIGFALEAAAAARPGLWGQAGVQGVYGIAYGLFTTAYALGGVAGSLFAGYLQADAGWATTVWGLAVWCGVGSVAVALWVGEFRVQWARKKGPEAAGEERTNGEDDAGTGTGENIVRVEGTEEPACPTEKAPPEDGPVSVNNVESGVPSHAAGKELVEHNRERQTPS</sequence>
<accession>A0A167Q7B5</accession>
<keyword evidence="4 7" id="KW-1133">Transmembrane helix</keyword>
<dbReference type="OrthoDB" id="5086884at2759"/>
<proteinExistence type="predicted"/>
<dbReference type="InterPro" id="IPR011701">
    <property type="entry name" value="MFS"/>
</dbReference>
<feature type="transmembrane region" description="Helical" evidence="7">
    <location>
        <begin position="342"/>
        <end position="367"/>
    </location>
</feature>
<name>A0A167Q7B5_9HYPO</name>
<dbReference type="STRING" id="1081102.A0A167Q7B5"/>
<feature type="transmembrane region" description="Helical" evidence="7">
    <location>
        <begin position="438"/>
        <end position="463"/>
    </location>
</feature>
<dbReference type="GO" id="GO:0016020">
    <property type="term" value="C:membrane"/>
    <property type="evidence" value="ECO:0007669"/>
    <property type="project" value="UniProtKB-SubCell"/>
</dbReference>
<feature type="transmembrane region" description="Helical" evidence="7">
    <location>
        <begin position="514"/>
        <end position="537"/>
    </location>
</feature>
<evidence type="ECO:0000313" key="10">
    <source>
        <dbReference type="Proteomes" id="UP000076874"/>
    </source>
</evidence>
<feature type="transmembrane region" description="Helical" evidence="7">
    <location>
        <begin position="46"/>
        <end position="69"/>
    </location>
</feature>
<feature type="transmembrane region" description="Helical" evidence="7">
    <location>
        <begin position="121"/>
        <end position="142"/>
    </location>
</feature>
<evidence type="ECO:0000256" key="1">
    <source>
        <dbReference type="ARBA" id="ARBA00004141"/>
    </source>
</evidence>
<evidence type="ECO:0000259" key="8">
    <source>
        <dbReference type="PROSITE" id="PS50850"/>
    </source>
</evidence>
<dbReference type="SUPFAM" id="SSF103473">
    <property type="entry name" value="MFS general substrate transporter"/>
    <property type="match status" value="1"/>
</dbReference>
<evidence type="ECO:0000256" key="3">
    <source>
        <dbReference type="ARBA" id="ARBA00022692"/>
    </source>
</evidence>
<reference evidence="9 10" key="1">
    <citation type="journal article" date="2016" name="Genome Biol. Evol.">
        <title>Divergent and convergent evolution of fungal pathogenicity.</title>
        <authorList>
            <person name="Shang Y."/>
            <person name="Xiao G."/>
            <person name="Zheng P."/>
            <person name="Cen K."/>
            <person name="Zhan S."/>
            <person name="Wang C."/>
        </authorList>
    </citation>
    <scope>NUCLEOTIDE SEQUENCE [LARGE SCALE GENOMIC DNA]</scope>
    <source>
        <strain evidence="9 10">RCEF 264</strain>
    </source>
</reference>
<feature type="compositionally biased region" description="Basic and acidic residues" evidence="6">
    <location>
        <begin position="608"/>
        <end position="623"/>
    </location>
</feature>
<feature type="region of interest" description="Disordered" evidence="6">
    <location>
        <begin position="303"/>
        <end position="325"/>
    </location>
</feature>
<feature type="region of interest" description="Disordered" evidence="6">
    <location>
        <begin position="235"/>
        <end position="288"/>
    </location>
</feature>
<evidence type="ECO:0000256" key="6">
    <source>
        <dbReference type="SAM" id="MobiDB-lite"/>
    </source>
</evidence>
<feature type="domain" description="Major facilitator superfamily (MFS) profile" evidence="8">
    <location>
        <begin position="47"/>
        <end position="540"/>
    </location>
</feature>
<comment type="caution">
    <text evidence="9">The sequence shown here is derived from an EMBL/GenBank/DDBJ whole genome shotgun (WGS) entry which is preliminary data.</text>
</comment>
<feature type="compositionally biased region" description="Low complexity" evidence="6">
    <location>
        <begin position="267"/>
        <end position="287"/>
    </location>
</feature>
<dbReference type="EMBL" id="AZHD01000014">
    <property type="protein sequence ID" value="OAA57366.1"/>
    <property type="molecule type" value="Genomic_DNA"/>
</dbReference>
<dbReference type="PROSITE" id="PS50850">
    <property type="entry name" value="MFS"/>
    <property type="match status" value="1"/>
</dbReference>
<dbReference type="CDD" id="cd17325">
    <property type="entry name" value="MFS_MdtG_SLC18_like"/>
    <property type="match status" value="1"/>
</dbReference>
<feature type="region of interest" description="Disordered" evidence="6">
    <location>
        <begin position="546"/>
        <end position="623"/>
    </location>
</feature>
<feature type="transmembrane region" description="Helical" evidence="7">
    <location>
        <begin position="407"/>
        <end position="426"/>
    </location>
</feature>
<evidence type="ECO:0000256" key="5">
    <source>
        <dbReference type="ARBA" id="ARBA00023136"/>
    </source>
</evidence>
<dbReference type="GO" id="GO:0022857">
    <property type="term" value="F:transmembrane transporter activity"/>
    <property type="evidence" value="ECO:0007669"/>
    <property type="project" value="InterPro"/>
</dbReference>